<accession>A0A3A3G3H7</accession>
<comment type="subcellular location">
    <subcellularLocation>
        <location evidence="1">Cell membrane</location>
        <topology evidence="1">Multi-pass membrane protein</topology>
    </subcellularLocation>
</comment>
<feature type="transmembrane region" description="Helical" evidence="6">
    <location>
        <begin position="430"/>
        <end position="448"/>
    </location>
</feature>
<keyword evidence="4 6" id="KW-1133">Transmembrane helix</keyword>
<dbReference type="PANTHER" id="PTHR33406:SF10">
    <property type="entry name" value="SSD DOMAIN-CONTAINING PROTEIN"/>
    <property type="match status" value="1"/>
</dbReference>
<comment type="caution">
    <text evidence="8">The sequence shown here is derived from an EMBL/GenBank/DDBJ whole genome shotgun (WGS) entry which is preliminary data.</text>
</comment>
<dbReference type="RefSeq" id="WP_119784818.1">
    <property type="nucleotide sequence ID" value="NZ_QYUQ01000002.1"/>
</dbReference>
<reference evidence="9" key="1">
    <citation type="submission" date="2018-09" db="EMBL/GenBank/DDBJ databases">
        <authorList>
            <person name="Zhu H."/>
        </authorList>
    </citation>
    <scope>NUCLEOTIDE SEQUENCE [LARGE SCALE GENOMIC DNA]</scope>
    <source>
        <strain evidence="9">K1S02-23</strain>
    </source>
</reference>
<sequence>MAAFEQIEAPVISNRDDFDARSGNRIERLIFNNRLLICIISLLLTMFFGYEASKLEINASFEKMLPQSQEFIRNYLANKESLRAQGNAIQIDVQNVGGDIYDPAYLKVLQEINDATFLMPGVDRAFMKSIWTPSVRWTEVTEGGFRGGPVMPTDYDGSDSKIALLKDNIARAGIVGSIVSNNQRSSLIIVPLLDIDPNTGKALDYKQLSHQLESIVRAKESDSIKVHIVGFGKLVGDLIDGLEQVITYFGIAALLAGIAIYIYTRCIRSTVLVLICSIAAAAWQLGIVRLLGLSVDPYSILVPFLVFAIGVSHGAQKMNGIMQDIGRGTHKYVAARYTFRRLFMAGLTALLADAVGFAVLMVIDIPVIQDIAMAASIGVAVLVFTNLVLLPVLLSYCGVSQNAAKRTLHGETKSANFVFDFLDRFTERRVATGTVVIAAVLGLGAYFVSLDLKIGDLEPGAPELRAESRYNRDVAYIGENYGLSSDQFVVIVKTPPQGVAGYQALIEQDRLAMKLRELPFVQTVLSAAGYLRFATAGGNENSPKWLSINRDPSVNANAMATIYGDHNEVINGDWSVGTITAYLSDHKAETLAQTVKVAKEFADAHSTNDYQFLLAAGSAGIQAATNITVERSSRTMLYLVYGAVSILCLIAFRSWRATVVAIVPLALTSILCEALMVFLGIGVKTATLPVIALGVGIGVDYALYLLSTQLAQQRAGVPLKEAYRIAVAFTGKVVVLVGITLAVGVITWAWSPIKFQADMGILLAFMFLWNMIGALIGIPALSYFLLRDVKAVGSQDATVSPSESVTDNLARVA</sequence>
<evidence type="ECO:0000256" key="5">
    <source>
        <dbReference type="ARBA" id="ARBA00023136"/>
    </source>
</evidence>
<gene>
    <name evidence="8" type="ORF">D3878_07040</name>
</gene>
<dbReference type="Gene3D" id="1.20.1640.10">
    <property type="entry name" value="Multidrug efflux transporter AcrB transmembrane domain"/>
    <property type="match status" value="2"/>
</dbReference>
<dbReference type="OrthoDB" id="9176717at2"/>
<feature type="transmembrane region" description="Helical" evidence="6">
    <location>
        <begin position="31"/>
        <end position="50"/>
    </location>
</feature>
<keyword evidence="3 6" id="KW-0812">Transmembrane</keyword>
<protein>
    <submittedName>
        <fullName evidence="8">RND family transporter</fullName>
    </submittedName>
</protein>
<dbReference type="PANTHER" id="PTHR33406">
    <property type="entry name" value="MEMBRANE PROTEIN MJ1562-RELATED"/>
    <property type="match status" value="1"/>
</dbReference>
<dbReference type="InterPro" id="IPR000731">
    <property type="entry name" value="SSD"/>
</dbReference>
<keyword evidence="9" id="KW-1185">Reference proteome</keyword>
<evidence type="ECO:0000313" key="9">
    <source>
        <dbReference type="Proteomes" id="UP000266327"/>
    </source>
</evidence>
<dbReference type="InterPro" id="IPR050545">
    <property type="entry name" value="Mycobact_MmpL"/>
</dbReference>
<feature type="transmembrane region" description="Helical" evidence="6">
    <location>
        <begin position="659"/>
        <end position="681"/>
    </location>
</feature>
<feature type="transmembrane region" description="Helical" evidence="6">
    <location>
        <begin position="687"/>
        <end position="706"/>
    </location>
</feature>
<feature type="transmembrane region" description="Helical" evidence="6">
    <location>
        <begin position="271"/>
        <end position="292"/>
    </location>
</feature>
<evidence type="ECO:0000256" key="3">
    <source>
        <dbReference type="ARBA" id="ARBA00022692"/>
    </source>
</evidence>
<feature type="transmembrane region" description="Helical" evidence="6">
    <location>
        <begin position="727"/>
        <end position="750"/>
    </location>
</feature>
<name>A0A3A3G3H7_9BURK</name>
<dbReference type="PROSITE" id="PS50156">
    <property type="entry name" value="SSD"/>
    <property type="match status" value="1"/>
</dbReference>
<feature type="transmembrane region" description="Helical" evidence="6">
    <location>
        <begin position="762"/>
        <end position="786"/>
    </location>
</feature>
<dbReference type="Proteomes" id="UP000266327">
    <property type="component" value="Unassembled WGS sequence"/>
</dbReference>
<evidence type="ECO:0000259" key="7">
    <source>
        <dbReference type="PROSITE" id="PS50156"/>
    </source>
</evidence>
<dbReference type="GO" id="GO:0005886">
    <property type="term" value="C:plasma membrane"/>
    <property type="evidence" value="ECO:0007669"/>
    <property type="project" value="UniProtKB-SubCell"/>
</dbReference>
<dbReference type="EMBL" id="QYUQ01000002">
    <property type="protein sequence ID" value="RJG01369.1"/>
    <property type="molecule type" value="Genomic_DNA"/>
</dbReference>
<feature type="transmembrane region" description="Helical" evidence="6">
    <location>
        <begin position="371"/>
        <end position="396"/>
    </location>
</feature>
<evidence type="ECO:0000256" key="4">
    <source>
        <dbReference type="ARBA" id="ARBA00022989"/>
    </source>
</evidence>
<feature type="transmembrane region" description="Helical" evidence="6">
    <location>
        <begin position="342"/>
        <end position="365"/>
    </location>
</feature>
<dbReference type="Pfam" id="PF03176">
    <property type="entry name" value="MMPL"/>
    <property type="match status" value="2"/>
</dbReference>
<keyword evidence="2" id="KW-1003">Cell membrane</keyword>
<evidence type="ECO:0000256" key="1">
    <source>
        <dbReference type="ARBA" id="ARBA00004651"/>
    </source>
</evidence>
<evidence type="ECO:0000313" key="8">
    <source>
        <dbReference type="EMBL" id="RJG01369.1"/>
    </source>
</evidence>
<feature type="domain" description="SSD" evidence="7">
    <location>
        <begin position="274"/>
        <end position="396"/>
    </location>
</feature>
<dbReference type="SUPFAM" id="SSF82866">
    <property type="entry name" value="Multidrug efflux transporter AcrB transmembrane domain"/>
    <property type="match status" value="2"/>
</dbReference>
<proteinExistence type="predicted"/>
<feature type="transmembrane region" description="Helical" evidence="6">
    <location>
        <begin position="635"/>
        <end position="652"/>
    </location>
</feature>
<feature type="transmembrane region" description="Helical" evidence="6">
    <location>
        <begin position="245"/>
        <end position="264"/>
    </location>
</feature>
<evidence type="ECO:0000256" key="2">
    <source>
        <dbReference type="ARBA" id="ARBA00022475"/>
    </source>
</evidence>
<keyword evidence="5 6" id="KW-0472">Membrane</keyword>
<feature type="transmembrane region" description="Helical" evidence="6">
    <location>
        <begin position="298"/>
        <end position="315"/>
    </location>
</feature>
<dbReference type="AlphaFoldDB" id="A0A3A3G3H7"/>
<dbReference type="InterPro" id="IPR004869">
    <property type="entry name" value="MMPL_dom"/>
</dbReference>
<organism evidence="8 9">
    <name type="scientific">Noviherbaspirillum sedimenti</name>
    <dbReference type="NCBI Taxonomy" id="2320865"/>
    <lineage>
        <taxon>Bacteria</taxon>
        <taxon>Pseudomonadati</taxon>
        <taxon>Pseudomonadota</taxon>
        <taxon>Betaproteobacteria</taxon>
        <taxon>Burkholderiales</taxon>
        <taxon>Oxalobacteraceae</taxon>
        <taxon>Noviherbaspirillum</taxon>
    </lineage>
</organism>
<evidence type="ECO:0000256" key="6">
    <source>
        <dbReference type="SAM" id="Phobius"/>
    </source>
</evidence>